<feature type="compositionally biased region" description="Basic and acidic residues" evidence="1">
    <location>
        <begin position="115"/>
        <end position="125"/>
    </location>
</feature>
<dbReference type="Proteomes" id="UP001055439">
    <property type="component" value="Chromosome 10"/>
</dbReference>
<keyword evidence="3" id="KW-1185">Reference proteome</keyword>
<protein>
    <submittedName>
        <fullName evidence="2">Uncharacterized protein</fullName>
    </submittedName>
</protein>
<proteinExistence type="predicted"/>
<sequence length="166" mass="18735">MVTPVMKRQSEGATSAFPPSRQSNVDQTYHQQEHVKATTTAASRRRVHVATAPLSPEVTRERRWSRQRQRRSPHGKRAAGVGDVDERRSTSLTGRKRPKEAGTEQLNPGGSLQNLEERGKERWGEETSTAGSKRALQAVSCRGRTKRQQQQQLQLCCAIFSLIKRY</sequence>
<evidence type="ECO:0000313" key="2">
    <source>
        <dbReference type="EMBL" id="URD78746.1"/>
    </source>
</evidence>
<evidence type="ECO:0000313" key="3">
    <source>
        <dbReference type="Proteomes" id="UP001055439"/>
    </source>
</evidence>
<feature type="region of interest" description="Disordered" evidence="1">
    <location>
        <begin position="1"/>
        <end position="134"/>
    </location>
</feature>
<dbReference type="EMBL" id="CP097503">
    <property type="protein sequence ID" value="URD78746.1"/>
    <property type="molecule type" value="Genomic_DNA"/>
</dbReference>
<evidence type="ECO:0000256" key="1">
    <source>
        <dbReference type="SAM" id="MobiDB-lite"/>
    </source>
</evidence>
<accession>A0A9E7EKE6</accession>
<gene>
    <name evidence="2" type="ORF">MUK42_30776</name>
</gene>
<dbReference type="AlphaFoldDB" id="A0A9E7EKE6"/>
<name>A0A9E7EKE6_9LILI</name>
<feature type="compositionally biased region" description="Polar residues" evidence="1">
    <location>
        <begin position="104"/>
        <end position="114"/>
    </location>
</feature>
<feature type="compositionally biased region" description="Basic residues" evidence="1">
    <location>
        <begin position="65"/>
        <end position="77"/>
    </location>
</feature>
<reference evidence="2" key="1">
    <citation type="submission" date="2022-05" db="EMBL/GenBank/DDBJ databases">
        <title>The Musa troglodytarum L. genome provides insights into the mechanism of non-climacteric behaviour and enrichment of carotenoids.</title>
        <authorList>
            <person name="Wang J."/>
        </authorList>
    </citation>
    <scope>NUCLEOTIDE SEQUENCE</scope>
    <source>
        <tissue evidence="2">Leaf</tissue>
    </source>
</reference>
<organism evidence="2 3">
    <name type="scientific">Musa troglodytarum</name>
    <name type="common">fe'i banana</name>
    <dbReference type="NCBI Taxonomy" id="320322"/>
    <lineage>
        <taxon>Eukaryota</taxon>
        <taxon>Viridiplantae</taxon>
        <taxon>Streptophyta</taxon>
        <taxon>Embryophyta</taxon>
        <taxon>Tracheophyta</taxon>
        <taxon>Spermatophyta</taxon>
        <taxon>Magnoliopsida</taxon>
        <taxon>Liliopsida</taxon>
        <taxon>Zingiberales</taxon>
        <taxon>Musaceae</taxon>
        <taxon>Musa</taxon>
    </lineage>
</organism>
<feature type="compositionally biased region" description="Polar residues" evidence="1">
    <location>
        <begin position="20"/>
        <end position="30"/>
    </location>
</feature>